<keyword evidence="4" id="KW-1185">Reference proteome</keyword>
<reference evidence="3 4" key="1">
    <citation type="submission" date="2024-09" db="EMBL/GenBank/DDBJ databases">
        <authorList>
            <person name="Sun Q."/>
            <person name="Mori K."/>
        </authorList>
    </citation>
    <scope>NUCLEOTIDE SEQUENCE [LARGE SCALE GENOMIC DNA]</scope>
    <source>
        <strain evidence="3 4">JCM 4557</strain>
    </source>
</reference>
<dbReference type="RefSeq" id="WP_394316952.1">
    <property type="nucleotide sequence ID" value="NZ_JBHMQV010000001.1"/>
</dbReference>
<evidence type="ECO:0000313" key="3">
    <source>
        <dbReference type="EMBL" id="MFC0843186.1"/>
    </source>
</evidence>
<evidence type="ECO:0008006" key="5">
    <source>
        <dbReference type="Google" id="ProtNLM"/>
    </source>
</evidence>
<name>A0ABV6TBQ1_9ACTN</name>
<accession>A0ABV6TBQ1</accession>
<protein>
    <recommendedName>
        <fullName evidence="5">Serine/arginine repetitive matrix protein 2</fullName>
    </recommendedName>
</protein>
<organism evidence="3 4">
    <name type="scientific">Streptomyces noboritoensis</name>
    <dbReference type="NCBI Taxonomy" id="67337"/>
    <lineage>
        <taxon>Bacteria</taxon>
        <taxon>Bacillati</taxon>
        <taxon>Actinomycetota</taxon>
        <taxon>Actinomycetes</taxon>
        <taxon>Kitasatosporales</taxon>
        <taxon>Streptomycetaceae</taxon>
        <taxon>Streptomyces</taxon>
    </lineage>
</organism>
<dbReference type="Proteomes" id="UP001589887">
    <property type="component" value="Unassembled WGS sequence"/>
</dbReference>
<evidence type="ECO:0000256" key="2">
    <source>
        <dbReference type="SAM" id="Phobius"/>
    </source>
</evidence>
<sequence length="215" mass="22635">MTTPPAVSPSPLPPVPSRQPRRPRTRRAWIVGAVAALVLVLVAGAAVWWLNRDGDDSPLAGRPRVTDDSAGLSYAIPEGWKSNDGKDLIQAFTSSITTKDSGGRGGAAVLAGRGRGIEEPDLKRRTETAARSNAEFFYPDGKSTVEESRATTVSGHPAYTVALSVRDDSGRAGRMRLTIVTRGGDRSAFLLGVTESPEPGDNEVVDAVLASAATE</sequence>
<evidence type="ECO:0000256" key="1">
    <source>
        <dbReference type="SAM" id="MobiDB-lite"/>
    </source>
</evidence>
<feature type="region of interest" description="Disordered" evidence="1">
    <location>
        <begin position="1"/>
        <end position="23"/>
    </location>
</feature>
<dbReference type="EMBL" id="JBHMQV010000001">
    <property type="protein sequence ID" value="MFC0843186.1"/>
    <property type="molecule type" value="Genomic_DNA"/>
</dbReference>
<proteinExistence type="predicted"/>
<keyword evidence="2" id="KW-0472">Membrane</keyword>
<keyword evidence="2" id="KW-0812">Transmembrane</keyword>
<gene>
    <name evidence="3" type="ORF">ACFH04_05425</name>
</gene>
<keyword evidence="2" id="KW-1133">Transmembrane helix</keyword>
<dbReference type="Gene3D" id="3.40.1000.10">
    <property type="entry name" value="Mog1/PsbP, alpha/beta/alpha sandwich"/>
    <property type="match status" value="1"/>
</dbReference>
<evidence type="ECO:0000313" key="4">
    <source>
        <dbReference type="Proteomes" id="UP001589887"/>
    </source>
</evidence>
<feature type="transmembrane region" description="Helical" evidence="2">
    <location>
        <begin position="28"/>
        <end position="50"/>
    </location>
</feature>
<comment type="caution">
    <text evidence="3">The sequence shown here is derived from an EMBL/GenBank/DDBJ whole genome shotgun (WGS) entry which is preliminary data.</text>
</comment>
<feature type="compositionally biased region" description="Pro residues" evidence="1">
    <location>
        <begin position="1"/>
        <end position="17"/>
    </location>
</feature>